<evidence type="ECO:0000313" key="5">
    <source>
        <dbReference type="Proteomes" id="UP000015104"/>
    </source>
</evidence>
<dbReference type="InterPro" id="IPR036179">
    <property type="entry name" value="Ig-like_dom_sf"/>
</dbReference>
<dbReference type="PANTHER" id="PTHR10075">
    <property type="entry name" value="BASIGIN RELATED"/>
    <property type="match status" value="1"/>
</dbReference>
<dbReference type="STRING" id="32264.T1L1C8"/>
<accession>T1L1C8</accession>
<dbReference type="InterPro" id="IPR003599">
    <property type="entry name" value="Ig_sub"/>
</dbReference>
<dbReference type="Gene3D" id="2.60.40.10">
    <property type="entry name" value="Immunoglobulins"/>
    <property type="match status" value="1"/>
</dbReference>
<dbReference type="SMART" id="SM00408">
    <property type="entry name" value="IGc2"/>
    <property type="match status" value="1"/>
</dbReference>
<sequence>MAVFQKNPPRPVSRTKGIDRKLAVEEGSLAVLPCPVDRDENMFIEWSKDGSSLTVFDSRHRPTASGSLRIIDTELTDSGMYKCSAINGFGSVEMTVQLIVFVFVNIYNVIVAII</sequence>
<dbReference type="GO" id="GO:0007411">
    <property type="term" value="P:axon guidance"/>
    <property type="evidence" value="ECO:0007669"/>
    <property type="project" value="TreeGrafter"/>
</dbReference>
<dbReference type="InterPro" id="IPR003598">
    <property type="entry name" value="Ig_sub2"/>
</dbReference>
<evidence type="ECO:0000259" key="3">
    <source>
        <dbReference type="PROSITE" id="PS50835"/>
    </source>
</evidence>
<dbReference type="GO" id="GO:0005886">
    <property type="term" value="C:plasma membrane"/>
    <property type="evidence" value="ECO:0007669"/>
    <property type="project" value="TreeGrafter"/>
</dbReference>
<dbReference type="InterPro" id="IPR007110">
    <property type="entry name" value="Ig-like_dom"/>
</dbReference>
<dbReference type="GO" id="GO:0007156">
    <property type="term" value="P:homophilic cell adhesion via plasma membrane adhesion molecules"/>
    <property type="evidence" value="ECO:0007669"/>
    <property type="project" value="TreeGrafter"/>
</dbReference>
<dbReference type="EMBL" id="CAEY01000891">
    <property type="status" value="NOT_ANNOTATED_CDS"/>
    <property type="molecule type" value="Genomic_DNA"/>
</dbReference>
<keyword evidence="5" id="KW-1185">Reference proteome</keyword>
<feature type="transmembrane region" description="Helical" evidence="2">
    <location>
        <begin position="94"/>
        <end position="113"/>
    </location>
</feature>
<dbReference type="Pfam" id="PF07679">
    <property type="entry name" value="I-set"/>
    <property type="match status" value="1"/>
</dbReference>
<evidence type="ECO:0000313" key="4">
    <source>
        <dbReference type="EnsemblMetazoa" id="tetur31g01290.1"/>
    </source>
</evidence>
<proteinExistence type="predicted"/>
<dbReference type="SUPFAM" id="SSF48726">
    <property type="entry name" value="Immunoglobulin"/>
    <property type="match status" value="1"/>
</dbReference>
<dbReference type="InterPro" id="IPR013098">
    <property type="entry name" value="Ig_I-set"/>
</dbReference>
<name>T1L1C8_TETUR</name>
<organism evidence="4 5">
    <name type="scientific">Tetranychus urticae</name>
    <name type="common">Two-spotted spider mite</name>
    <dbReference type="NCBI Taxonomy" id="32264"/>
    <lineage>
        <taxon>Eukaryota</taxon>
        <taxon>Metazoa</taxon>
        <taxon>Ecdysozoa</taxon>
        <taxon>Arthropoda</taxon>
        <taxon>Chelicerata</taxon>
        <taxon>Arachnida</taxon>
        <taxon>Acari</taxon>
        <taxon>Acariformes</taxon>
        <taxon>Trombidiformes</taxon>
        <taxon>Prostigmata</taxon>
        <taxon>Eleutherengona</taxon>
        <taxon>Raphignathae</taxon>
        <taxon>Tetranychoidea</taxon>
        <taxon>Tetranychidae</taxon>
        <taxon>Tetranychus</taxon>
    </lineage>
</organism>
<dbReference type="InterPro" id="IPR013783">
    <property type="entry name" value="Ig-like_fold"/>
</dbReference>
<protein>
    <recommendedName>
        <fullName evidence="3">Ig-like domain-containing protein</fullName>
    </recommendedName>
</protein>
<feature type="domain" description="Ig-like" evidence="3">
    <location>
        <begin position="9"/>
        <end position="97"/>
    </location>
</feature>
<dbReference type="GO" id="GO:0098632">
    <property type="term" value="F:cell-cell adhesion mediator activity"/>
    <property type="evidence" value="ECO:0007669"/>
    <property type="project" value="TreeGrafter"/>
</dbReference>
<evidence type="ECO:0000256" key="2">
    <source>
        <dbReference type="SAM" id="Phobius"/>
    </source>
</evidence>
<evidence type="ECO:0000256" key="1">
    <source>
        <dbReference type="ARBA" id="ARBA00023319"/>
    </source>
</evidence>
<dbReference type="HOGENOM" id="CLU_2203107_0_0_1"/>
<keyword evidence="2" id="KW-1133">Transmembrane helix</keyword>
<dbReference type="SMART" id="SM00409">
    <property type="entry name" value="IG"/>
    <property type="match status" value="1"/>
</dbReference>
<dbReference type="GO" id="GO:0030424">
    <property type="term" value="C:axon"/>
    <property type="evidence" value="ECO:0007669"/>
    <property type="project" value="TreeGrafter"/>
</dbReference>
<keyword evidence="2" id="KW-0812">Transmembrane</keyword>
<reference evidence="5" key="1">
    <citation type="submission" date="2011-08" db="EMBL/GenBank/DDBJ databases">
        <authorList>
            <person name="Rombauts S."/>
        </authorList>
    </citation>
    <scope>NUCLEOTIDE SEQUENCE</scope>
    <source>
        <strain evidence="5">London</strain>
    </source>
</reference>
<keyword evidence="2" id="KW-0472">Membrane</keyword>
<reference evidence="4" key="2">
    <citation type="submission" date="2015-06" db="UniProtKB">
        <authorList>
            <consortium name="EnsemblMetazoa"/>
        </authorList>
    </citation>
    <scope>IDENTIFICATION</scope>
</reference>
<dbReference type="PROSITE" id="PS50835">
    <property type="entry name" value="IG_LIKE"/>
    <property type="match status" value="1"/>
</dbReference>
<dbReference type="AlphaFoldDB" id="T1L1C8"/>
<dbReference type="GO" id="GO:0070593">
    <property type="term" value="P:dendrite self-avoidance"/>
    <property type="evidence" value="ECO:0007669"/>
    <property type="project" value="TreeGrafter"/>
</dbReference>
<keyword evidence="1" id="KW-0393">Immunoglobulin domain</keyword>
<dbReference type="PANTHER" id="PTHR10075:SF100">
    <property type="entry name" value="FASCICLIN-2"/>
    <property type="match status" value="1"/>
</dbReference>
<dbReference type="EnsemblMetazoa" id="tetur31g01290.1">
    <property type="protein sequence ID" value="tetur31g01290.1"/>
    <property type="gene ID" value="tetur31g01290"/>
</dbReference>
<dbReference type="Proteomes" id="UP000015104">
    <property type="component" value="Unassembled WGS sequence"/>
</dbReference>